<gene>
    <name evidence="6" type="ORF">M0812_02167</name>
</gene>
<accession>A0AAV7Z241</accession>
<comment type="similarity">
    <text evidence="1">Belongs to the strictosidine synthase family.</text>
</comment>
<dbReference type="AlphaFoldDB" id="A0AAV7Z241"/>
<name>A0AAV7Z241_9EUKA</name>
<evidence type="ECO:0000256" key="1">
    <source>
        <dbReference type="ARBA" id="ARBA00009191"/>
    </source>
</evidence>
<comment type="caution">
    <text evidence="6">The sequence shown here is derived from an EMBL/GenBank/DDBJ whole genome shotgun (WGS) entry which is preliminary data.</text>
</comment>
<evidence type="ECO:0000256" key="4">
    <source>
        <dbReference type="SAM" id="SignalP"/>
    </source>
</evidence>
<protein>
    <submittedName>
        <fullName evidence="6">Strictosidine synthase-related</fullName>
    </submittedName>
</protein>
<keyword evidence="3" id="KW-0325">Glycoprotein</keyword>
<evidence type="ECO:0000256" key="2">
    <source>
        <dbReference type="ARBA" id="ARBA00022553"/>
    </source>
</evidence>
<keyword evidence="4" id="KW-0732">Signal</keyword>
<feature type="chain" id="PRO_5043899871" evidence="4">
    <location>
        <begin position="19"/>
        <end position="395"/>
    </location>
</feature>
<dbReference type="InterPro" id="IPR018119">
    <property type="entry name" value="Strictosidine_synth_cons-reg"/>
</dbReference>
<feature type="domain" description="Strictosidine synthase conserved region" evidence="5">
    <location>
        <begin position="168"/>
        <end position="252"/>
    </location>
</feature>
<dbReference type="GO" id="GO:0012505">
    <property type="term" value="C:endomembrane system"/>
    <property type="evidence" value="ECO:0007669"/>
    <property type="project" value="TreeGrafter"/>
</dbReference>
<sequence>MKLLFIFFLLFTIALTDGIPLGPTPDMPTESSDITVISKLSMRYPEEIAIDPTGTFYLTGTADGYVYKVILETNEVSTFLTPRDFNPEHFEEMTDEEIESYCDGDQTQTHILEPVCGRVLGIKFFMNKKKTYAYIVNSYFGIWELRFKKNGKHKMKNIFEQTGVFLNDVYRIDDKLYYTNSHTSVQRYAVINVVLDPNPIGQGSFNVYDMDTNEHTTLIDGLFFANGITLSSDESFFYISETDAARIVKYEIATGETSYLVENLPVLTDNIYLEKSELCDDSDVCSNDGTLVVPGYHRVEGLDDVLRDFSAMAEFLTQNFTHVVVPTFKSWIKPVGTICEVDEATGEITKMVFSNGFPVDPDSFLLAASAHKLGTNEYITGSVFYPAVFRFQLNE</sequence>
<dbReference type="GO" id="GO:0016787">
    <property type="term" value="F:hydrolase activity"/>
    <property type="evidence" value="ECO:0007669"/>
    <property type="project" value="TreeGrafter"/>
</dbReference>
<evidence type="ECO:0000259" key="5">
    <source>
        <dbReference type="Pfam" id="PF03088"/>
    </source>
</evidence>
<keyword evidence="2" id="KW-0597">Phosphoprotein</keyword>
<dbReference type="InterPro" id="IPR011042">
    <property type="entry name" value="6-blade_b-propeller_TolB-like"/>
</dbReference>
<evidence type="ECO:0000313" key="6">
    <source>
        <dbReference type="EMBL" id="KAJ3435037.1"/>
    </source>
</evidence>
<dbReference type="PANTHER" id="PTHR10426">
    <property type="entry name" value="STRICTOSIDINE SYNTHASE-RELATED"/>
    <property type="match status" value="1"/>
</dbReference>
<dbReference type="Proteomes" id="UP001146793">
    <property type="component" value="Unassembled WGS sequence"/>
</dbReference>
<proteinExistence type="inferred from homology"/>
<evidence type="ECO:0000256" key="3">
    <source>
        <dbReference type="ARBA" id="ARBA00023180"/>
    </source>
</evidence>
<organism evidence="6 7">
    <name type="scientific">Anaeramoeba flamelloides</name>
    <dbReference type="NCBI Taxonomy" id="1746091"/>
    <lineage>
        <taxon>Eukaryota</taxon>
        <taxon>Metamonada</taxon>
        <taxon>Anaeramoebidae</taxon>
        <taxon>Anaeramoeba</taxon>
    </lineage>
</organism>
<dbReference type="SUPFAM" id="SSF63829">
    <property type="entry name" value="Calcium-dependent phosphotriesterase"/>
    <property type="match status" value="1"/>
</dbReference>
<dbReference type="Pfam" id="PF03088">
    <property type="entry name" value="Str_synth"/>
    <property type="match status" value="1"/>
</dbReference>
<dbReference type="EMBL" id="JANTQA010000042">
    <property type="protein sequence ID" value="KAJ3435037.1"/>
    <property type="molecule type" value="Genomic_DNA"/>
</dbReference>
<reference evidence="6" key="1">
    <citation type="submission" date="2022-08" db="EMBL/GenBank/DDBJ databases">
        <title>Novel sulphate-reducing endosymbionts in the free-living metamonad Anaeramoeba.</title>
        <authorList>
            <person name="Jerlstrom-Hultqvist J."/>
            <person name="Cepicka I."/>
            <person name="Gallot-Lavallee L."/>
            <person name="Salas-Leiva D."/>
            <person name="Curtis B.A."/>
            <person name="Zahonova K."/>
            <person name="Pipaliya S."/>
            <person name="Dacks J."/>
            <person name="Roger A.J."/>
        </authorList>
    </citation>
    <scope>NUCLEOTIDE SEQUENCE</scope>
    <source>
        <strain evidence="6">Busselton2</strain>
    </source>
</reference>
<evidence type="ECO:0000313" key="7">
    <source>
        <dbReference type="Proteomes" id="UP001146793"/>
    </source>
</evidence>
<feature type="signal peptide" evidence="4">
    <location>
        <begin position="1"/>
        <end position="18"/>
    </location>
</feature>
<dbReference type="PANTHER" id="PTHR10426:SF88">
    <property type="entry name" value="ADIPOCYTE PLASMA MEMBRANE-ASSOCIATED PROTEIN HEMOMUCIN-RELATED"/>
    <property type="match status" value="1"/>
</dbReference>
<dbReference type="Gene3D" id="2.120.10.30">
    <property type="entry name" value="TolB, C-terminal domain"/>
    <property type="match status" value="1"/>
</dbReference>